<keyword evidence="3" id="KW-1185">Reference proteome</keyword>
<gene>
    <name evidence="2" type="ORF">ANE_LOCUS6811</name>
</gene>
<evidence type="ECO:0000313" key="3">
    <source>
        <dbReference type="Proteomes" id="UP000489600"/>
    </source>
</evidence>
<evidence type="ECO:0000313" key="2">
    <source>
        <dbReference type="EMBL" id="VVA96366.1"/>
    </source>
</evidence>
<dbReference type="EMBL" id="CABITT030000003">
    <property type="protein sequence ID" value="VVA96366.1"/>
    <property type="molecule type" value="Genomic_DNA"/>
</dbReference>
<organism evidence="2 3">
    <name type="scientific">Arabis nemorensis</name>
    <dbReference type="NCBI Taxonomy" id="586526"/>
    <lineage>
        <taxon>Eukaryota</taxon>
        <taxon>Viridiplantae</taxon>
        <taxon>Streptophyta</taxon>
        <taxon>Embryophyta</taxon>
        <taxon>Tracheophyta</taxon>
        <taxon>Spermatophyta</taxon>
        <taxon>Magnoliopsida</taxon>
        <taxon>eudicotyledons</taxon>
        <taxon>Gunneridae</taxon>
        <taxon>Pentapetalae</taxon>
        <taxon>rosids</taxon>
        <taxon>malvids</taxon>
        <taxon>Brassicales</taxon>
        <taxon>Brassicaceae</taxon>
        <taxon>Arabideae</taxon>
        <taxon>Arabis</taxon>
    </lineage>
</organism>
<evidence type="ECO:0000259" key="1">
    <source>
        <dbReference type="SMART" id="SM00256"/>
    </source>
</evidence>
<dbReference type="PANTHER" id="PTHR32212">
    <property type="entry name" value="CYCLIN-LIKE F-BOX"/>
    <property type="match status" value="1"/>
</dbReference>
<dbReference type="InterPro" id="IPR001810">
    <property type="entry name" value="F-box_dom"/>
</dbReference>
<dbReference type="InterPro" id="IPR053781">
    <property type="entry name" value="F-box_AtFBL13-like"/>
</dbReference>
<accession>A0A565B3W8</accession>
<name>A0A565B3W8_9BRAS</name>
<dbReference type="Pfam" id="PF00646">
    <property type="entry name" value="F-box"/>
    <property type="match status" value="1"/>
</dbReference>
<proteinExistence type="predicted"/>
<protein>
    <recommendedName>
        <fullName evidence="1">F-box domain-containing protein</fullName>
    </recommendedName>
</protein>
<dbReference type="Gene3D" id="1.20.1280.50">
    <property type="match status" value="1"/>
</dbReference>
<dbReference type="SUPFAM" id="SSF81383">
    <property type="entry name" value="F-box domain"/>
    <property type="match status" value="1"/>
</dbReference>
<sequence>MRSINELHDDLLVKILSFVPAKEVVATSALSKRWYCLWKQLDDVIDYVELCGKCSLRWIRPLIFHSPKYRSDSWRLGLGEQPNFVSMISRLKANACVGCKGRIHAEKEVTMIIILDAKYMKKQAVIWTKLEEKQEMLIELVITRETILNYRISVT</sequence>
<dbReference type="PANTHER" id="PTHR32212:SF373">
    <property type="entry name" value="F-BOX_LRR-REPEAT PROTEIN 25-LIKE"/>
    <property type="match status" value="1"/>
</dbReference>
<dbReference type="InterPro" id="IPR036047">
    <property type="entry name" value="F-box-like_dom_sf"/>
</dbReference>
<reference evidence="2" key="1">
    <citation type="submission" date="2019-07" db="EMBL/GenBank/DDBJ databases">
        <authorList>
            <person name="Dittberner H."/>
        </authorList>
    </citation>
    <scope>NUCLEOTIDE SEQUENCE [LARGE SCALE GENOMIC DNA]</scope>
</reference>
<dbReference type="SMART" id="SM00256">
    <property type="entry name" value="FBOX"/>
    <property type="match status" value="1"/>
</dbReference>
<dbReference type="Proteomes" id="UP000489600">
    <property type="component" value="Unassembled WGS sequence"/>
</dbReference>
<dbReference type="CDD" id="cd22160">
    <property type="entry name" value="F-box_AtFBL13-like"/>
    <property type="match status" value="1"/>
</dbReference>
<dbReference type="OrthoDB" id="1095281at2759"/>
<feature type="domain" description="F-box" evidence="1">
    <location>
        <begin position="7"/>
        <end position="47"/>
    </location>
</feature>
<dbReference type="AlphaFoldDB" id="A0A565B3W8"/>
<comment type="caution">
    <text evidence="2">The sequence shown here is derived from an EMBL/GenBank/DDBJ whole genome shotgun (WGS) entry which is preliminary data.</text>
</comment>